<dbReference type="PANTHER" id="PTHR43553">
    <property type="entry name" value="HEAVY METAL TRANSPORTER"/>
    <property type="match status" value="1"/>
</dbReference>
<keyword evidence="4" id="KW-1003">Cell membrane</keyword>
<name>A0A0R2MUR9_9LACO</name>
<gene>
    <name evidence="10" type="ORF">IV56_GL000385</name>
</gene>
<dbReference type="Gene3D" id="3.40.50.300">
    <property type="entry name" value="P-loop containing nucleotide triphosphate hydrolases"/>
    <property type="match status" value="1"/>
</dbReference>
<evidence type="ECO:0000256" key="1">
    <source>
        <dbReference type="ARBA" id="ARBA00004202"/>
    </source>
</evidence>
<keyword evidence="3" id="KW-0813">Transport</keyword>
<dbReference type="InterPro" id="IPR015856">
    <property type="entry name" value="ABC_transpr_CbiO/EcfA_su"/>
</dbReference>
<dbReference type="InterPro" id="IPR050095">
    <property type="entry name" value="ECF_ABC_transporter_ATP-bd"/>
</dbReference>
<keyword evidence="7" id="KW-1278">Translocase</keyword>
<keyword evidence="6" id="KW-0067">ATP-binding</keyword>
<dbReference type="OrthoDB" id="501320at2"/>
<dbReference type="GO" id="GO:0043190">
    <property type="term" value="C:ATP-binding cassette (ABC) transporter complex"/>
    <property type="evidence" value="ECO:0007669"/>
    <property type="project" value="TreeGrafter"/>
</dbReference>
<evidence type="ECO:0000313" key="10">
    <source>
        <dbReference type="EMBL" id="KRO17265.1"/>
    </source>
</evidence>
<evidence type="ECO:0000256" key="3">
    <source>
        <dbReference type="ARBA" id="ARBA00022448"/>
    </source>
</evidence>
<dbReference type="InterPro" id="IPR003593">
    <property type="entry name" value="AAA+_ATPase"/>
</dbReference>
<evidence type="ECO:0000256" key="4">
    <source>
        <dbReference type="ARBA" id="ARBA00022475"/>
    </source>
</evidence>
<dbReference type="PROSITE" id="PS50893">
    <property type="entry name" value="ABC_TRANSPORTER_2"/>
    <property type="match status" value="1"/>
</dbReference>
<evidence type="ECO:0000256" key="2">
    <source>
        <dbReference type="ARBA" id="ARBA00005417"/>
    </source>
</evidence>
<accession>A0A0R2MUR9</accession>
<dbReference type="PANTHER" id="PTHR43553:SF24">
    <property type="entry name" value="ENERGY-COUPLING FACTOR TRANSPORTER ATP-BINDING PROTEIN ECFA1"/>
    <property type="match status" value="1"/>
</dbReference>
<comment type="caution">
    <text evidence="10">The sequence shown here is derived from an EMBL/GenBank/DDBJ whole genome shotgun (WGS) entry which is preliminary data.</text>
</comment>
<dbReference type="GO" id="GO:0016887">
    <property type="term" value="F:ATP hydrolysis activity"/>
    <property type="evidence" value="ECO:0007669"/>
    <property type="project" value="InterPro"/>
</dbReference>
<sequence length="231" mass="25276">MMFEFDCVSYQYADTVGLDEVSFTIDAGDAVAIMGPNGSGKSTLFKLMCGLLKPTAGTYTYQHATPDFDQLRQTVGFVFQNSDVQLFNETVTDELAFGPLQLGLPEATVQQRVADVIDLLGLASLANRVPYQLSGGEQKLVALGSVLTMNPQTIILDEPFNGLAISYQNRLIDLLNTLHAHGKTIIMSSHDFAKTVPMVDRIVTLNENHQLDFATETSALTVAQEELLNRL</sequence>
<dbReference type="GO" id="GO:0005524">
    <property type="term" value="F:ATP binding"/>
    <property type="evidence" value="ECO:0007669"/>
    <property type="project" value="UniProtKB-KW"/>
</dbReference>
<evidence type="ECO:0000313" key="11">
    <source>
        <dbReference type="Proteomes" id="UP000050969"/>
    </source>
</evidence>
<dbReference type="SUPFAM" id="SSF52540">
    <property type="entry name" value="P-loop containing nucleoside triphosphate hydrolases"/>
    <property type="match status" value="1"/>
</dbReference>
<evidence type="ECO:0000256" key="7">
    <source>
        <dbReference type="ARBA" id="ARBA00022967"/>
    </source>
</evidence>
<dbReference type="Pfam" id="PF00005">
    <property type="entry name" value="ABC_tran"/>
    <property type="match status" value="1"/>
</dbReference>
<dbReference type="SMART" id="SM00382">
    <property type="entry name" value="AAA"/>
    <property type="match status" value="1"/>
</dbReference>
<dbReference type="AlphaFoldDB" id="A0A0R2MUR9"/>
<comment type="similarity">
    <text evidence="2">Belongs to the ABC transporter superfamily.</text>
</comment>
<feature type="domain" description="ABC transporter" evidence="9">
    <location>
        <begin position="3"/>
        <end position="231"/>
    </location>
</feature>
<dbReference type="InterPro" id="IPR003439">
    <property type="entry name" value="ABC_transporter-like_ATP-bd"/>
</dbReference>
<organism evidence="10 11">
    <name type="scientific">Lacticaseibacillus saniviri JCM 17471 = DSM 24301</name>
    <dbReference type="NCBI Taxonomy" id="1293598"/>
    <lineage>
        <taxon>Bacteria</taxon>
        <taxon>Bacillati</taxon>
        <taxon>Bacillota</taxon>
        <taxon>Bacilli</taxon>
        <taxon>Lactobacillales</taxon>
        <taxon>Lactobacillaceae</taxon>
        <taxon>Lacticaseibacillus</taxon>
    </lineage>
</organism>
<dbReference type="InterPro" id="IPR017871">
    <property type="entry name" value="ABC_transporter-like_CS"/>
</dbReference>
<dbReference type="GO" id="GO:0042626">
    <property type="term" value="F:ATPase-coupled transmembrane transporter activity"/>
    <property type="evidence" value="ECO:0007669"/>
    <property type="project" value="TreeGrafter"/>
</dbReference>
<dbReference type="Proteomes" id="UP000050969">
    <property type="component" value="Unassembled WGS sequence"/>
</dbReference>
<evidence type="ECO:0000259" key="9">
    <source>
        <dbReference type="PROSITE" id="PS50893"/>
    </source>
</evidence>
<evidence type="ECO:0000256" key="8">
    <source>
        <dbReference type="ARBA" id="ARBA00023136"/>
    </source>
</evidence>
<reference evidence="10 11" key="1">
    <citation type="journal article" date="2015" name="Genome Announc.">
        <title>Expanding the biotechnology potential of lactobacilli through comparative genomics of 213 strains and associated genera.</title>
        <authorList>
            <person name="Sun Z."/>
            <person name="Harris H.M."/>
            <person name="McCann A."/>
            <person name="Guo C."/>
            <person name="Argimon S."/>
            <person name="Zhang W."/>
            <person name="Yang X."/>
            <person name="Jeffery I.B."/>
            <person name="Cooney J.C."/>
            <person name="Kagawa T.F."/>
            <person name="Liu W."/>
            <person name="Song Y."/>
            <person name="Salvetti E."/>
            <person name="Wrobel A."/>
            <person name="Rasinkangas P."/>
            <person name="Parkhill J."/>
            <person name="Rea M.C."/>
            <person name="O'Sullivan O."/>
            <person name="Ritari J."/>
            <person name="Douillard F.P."/>
            <person name="Paul Ross R."/>
            <person name="Yang R."/>
            <person name="Briner A.E."/>
            <person name="Felis G.E."/>
            <person name="de Vos W.M."/>
            <person name="Barrangou R."/>
            <person name="Klaenhammer T.R."/>
            <person name="Caufield P.W."/>
            <person name="Cui Y."/>
            <person name="Zhang H."/>
            <person name="O'Toole P.W."/>
        </authorList>
    </citation>
    <scope>NUCLEOTIDE SEQUENCE [LARGE SCALE GENOMIC DNA]</scope>
    <source>
        <strain evidence="10 11">DSM 24301</strain>
    </source>
</reference>
<dbReference type="PROSITE" id="PS00211">
    <property type="entry name" value="ABC_TRANSPORTER_1"/>
    <property type="match status" value="1"/>
</dbReference>
<evidence type="ECO:0000256" key="6">
    <source>
        <dbReference type="ARBA" id="ARBA00022840"/>
    </source>
</evidence>
<keyword evidence="8" id="KW-0472">Membrane</keyword>
<keyword evidence="5" id="KW-0547">Nucleotide-binding</keyword>
<protein>
    <submittedName>
        <fullName evidence="10">ABC transporter family protein</fullName>
    </submittedName>
</protein>
<dbReference type="CDD" id="cd03225">
    <property type="entry name" value="ABC_cobalt_CbiO_domain1"/>
    <property type="match status" value="1"/>
</dbReference>
<keyword evidence="11" id="KW-1185">Reference proteome</keyword>
<proteinExistence type="inferred from homology"/>
<dbReference type="InterPro" id="IPR027417">
    <property type="entry name" value="P-loop_NTPase"/>
</dbReference>
<dbReference type="STRING" id="1293598.IV56_GL000385"/>
<dbReference type="PATRIC" id="fig|1293598.4.peg.416"/>
<comment type="subcellular location">
    <subcellularLocation>
        <location evidence="1">Cell membrane</location>
        <topology evidence="1">Peripheral membrane protein</topology>
    </subcellularLocation>
</comment>
<dbReference type="EMBL" id="JQCE01000020">
    <property type="protein sequence ID" value="KRO17265.1"/>
    <property type="molecule type" value="Genomic_DNA"/>
</dbReference>
<evidence type="ECO:0000256" key="5">
    <source>
        <dbReference type="ARBA" id="ARBA00022741"/>
    </source>
</evidence>